<keyword evidence="1" id="KW-1133">Transmembrane helix</keyword>
<keyword evidence="3" id="KW-1185">Reference proteome</keyword>
<accession>A0A1H9KED6</accession>
<protein>
    <submittedName>
        <fullName evidence="2">Uncharacterized protein</fullName>
    </submittedName>
</protein>
<name>A0A1H9KED6_9GAMM</name>
<evidence type="ECO:0000313" key="3">
    <source>
        <dbReference type="Proteomes" id="UP000199233"/>
    </source>
</evidence>
<keyword evidence="1" id="KW-0812">Transmembrane</keyword>
<evidence type="ECO:0000256" key="1">
    <source>
        <dbReference type="SAM" id="Phobius"/>
    </source>
</evidence>
<reference evidence="2 3" key="1">
    <citation type="submission" date="2016-10" db="EMBL/GenBank/DDBJ databases">
        <authorList>
            <person name="de Groot N.N."/>
        </authorList>
    </citation>
    <scope>NUCLEOTIDE SEQUENCE [LARGE SCALE GENOMIC DNA]</scope>
    <source>
        <strain evidence="2 3">DSM 25927</strain>
    </source>
</reference>
<organism evidence="2 3">
    <name type="scientific">Solimonas aquatica</name>
    <dbReference type="NCBI Taxonomy" id="489703"/>
    <lineage>
        <taxon>Bacteria</taxon>
        <taxon>Pseudomonadati</taxon>
        <taxon>Pseudomonadota</taxon>
        <taxon>Gammaproteobacteria</taxon>
        <taxon>Nevskiales</taxon>
        <taxon>Nevskiaceae</taxon>
        <taxon>Solimonas</taxon>
    </lineage>
</organism>
<dbReference type="AlphaFoldDB" id="A0A1H9KED6"/>
<feature type="transmembrane region" description="Helical" evidence="1">
    <location>
        <begin position="77"/>
        <end position="97"/>
    </location>
</feature>
<dbReference type="RefSeq" id="WP_093288546.1">
    <property type="nucleotide sequence ID" value="NZ_FOFS01000013.1"/>
</dbReference>
<sequence>MTPYLLLAVGLGLCAYYGLALRQLPRYSEADIAASAELNLHLDQQRTPSLQSEQRDKIVAELREDIARERRELETGLGAGLIALVAALGNFVLVVLLRRASRP</sequence>
<keyword evidence="1" id="KW-0472">Membrane</keyword>
<dbReference type="STRING" id="489703.SAMN04488038_11368"/>
<proteinExistence type="predicted"/>
<dbReference type="EMBL" id="FOFS01000013">
    <property type="protein sequence ID" value="SEQ97439.1"/>
    <property type="molecule type" value="Genomic_DNA"/>
</dbReference>
<evidence type="ECO:0000313" key="2">
    <source>
        <dbReference type="EMBL" id="SEQ97439.1"/>
    </source>
</evidence>
<gene>
    <name evidence="2" type="ORF">SAMN04488038_11368</name>
</gene>
<dbReference type="Proteomes" id="UP000199233">
    <property type="component" value="Unassembled WGS sequence"/>
</dbReference>
<dbReference type="OrthoDB" id="7068894at2"/>